<dbReference type="InterPro" id="IPR001247">
    <property type="entry name" value="ExoRNase_PH_dom1"/>
</dbReference>
<evidence type="ECO:0000259" key="10">
    <source>
        <dbReference type="Pfam" id="PF03725"/>
    </source>
</evidence>
<dbReference type="SUPFAM" id="SSF54211">
    <property type="entry name" value="Ribosomal protein S5 domain 2-like"/>
    <property type="match status" value="1"/>
</dbReference>
<dbReference type="InterPro" id="IPR033100">
    <property type="entry name" value="Rrp45"/>
</dbReference>
<dbReference type="GO" id="GO:0000467">
    <property type="term" value="P:exonucleolytic trimming to generate mature 3'-end of 5.8S rRNA from tricistronic rRNA transcript (SSU-rRNA, 5.8S rRNA, LSU-rRNA)"/>
    <property type="evidence" value="ECO:0007669"/>
    <property type="project" value="TreeGrafter"/>
</dbReference>
<evidence type="ECO:0000313" key="11">
    <source>
        <dbReference type="EMBL" id="OUS47089.1"/>
    </source>
</evidence>
<sequence length="867" mass="95703">MALWNIESPGPKSESPMAMPEIGDVDTRDERWVEGRLAALEAAAEAVETNLVADEAAVERRARARDGREAREDGLREALRAKERAIESLSVSLMSTRESYERRLRVETEASAATARREESLREDVRALSERVRSLETKAETREQKISSQEDVIQRMSRGLEAKRSFDVEVAEHARTIEMDRLLERLRASDERAAALEAKLQLTCVEKSSLEREIETLRERLANTPTQAAMDDAYRLRVELDAEAKIANERLAFEEKQTKAELAQLFTQIKEMTLRSAGATAPVVRDSRESVDAELRRAKQDAEAEIESRRAEFRKLQSEILRDNARLHRELAALRGELDDKLRESSPGRAAPPSSAERSDVASPWAADFTFPLARDSPCFACNFTIDRYHRSTRRVERVSRLRAAHCAMRPFSTDTDTLVSMNNREFIVAALQGDEDSGPFRIDGRAPGEVRGGGDTFENQIEISFGPLDGVCVVRLGHTLACATTTGQLERPASAGASAEGSLRVDVEFSSGACTGFARDGRASRETRQRSRDLGMLLERGLKDGRAVDVESLCVLAGKRTWAITCSVTILAHDGNLAGVASLAACGSLMTYRRPECSVDPNSGIVTVHSVDAREAIALNMHHFPIASTYCFFDEAPGLAVADPTLEEEITADGSVVCVVNSLEEVCAVSTSGNGVSSEDVKQCVSASVNTAMKWTEVLKAAAADFEAARLANKVRTHYDGYKDAPDDDHLLDLFYKPGRDDIEFVDDDAEETPQSDSAEDEDSDDDERGEDIDNEAAIDDDAVVTERVSTKKTKKKTSEPPKDESDEETRFREDDDIDALFDKAEKKKKKKLASWDDLPGDGESLADAVKPRKKLKKTSTKSGKK</sequence>
<evidence type="ECO:0000256" key="4">
    <source>
        <dbReference type="ARBA" id="ARBA00022490"/>
    </source>
</evidence>
<dbReference type="PANTHER" id="PTHR11097">
    <property type="entry name" value="EXOSOME COMPLEX EXONUCLEASE RIBOSOMAL RNA PROCESSING PROTEIN"/>
    <property type="match status" value="1"/>
</dbReference>
<feature type="compositionally biased region" description="Low complexity" evidence="8">
    <location>
        <begin position="347"/>
        <end position="356"/>
    </location>
</feature>
<feature type="region of interest" description="Disordered" evidence="8">
    <location>
        <begin position="748"/>
        <end position="867"/>
    </location>
</feature>
<dbReference type="eggNOG" id="KOG1614">
    <property type="taxonomic scope" value="Eukaryota"/>
</dbReference>
<dbReference type="InterPro" id="IPR050590">
    <property type="entry name" value="Exosome_comp_Rrp42_subfam"/>
</dbReference>
<feature type="compositionally biased region" description="Basic residues" evidence="8">
    <location>
        <begin position="853"/>
        <end position="867"/>
    </location>
</feature>
<evidence type="ECO:0000256" key="6">
    <source>
        <dbReference type="ARBA" id="ARBA00023242"/>
    </source>
</evidence>
<dbReference type="InterPro" id="IPR036345">
    <property type="entry name" value="ExoRNase_PH_dom2_sf"/>
</dbReference>
<feature type="compositionally biased region" description="Basic and acidic residues" evidence="8">
    <location>
        <begin position="798"/>
        <end position="815"/>
    </location>
</feature>
<accession>A0A1Y5IBX9</accession>
<dbReference type="CDD" id="cd11368">
    <property type="entry name" value="RNase_PH_RRP45"/>
    <property type="match status" value="1"/>
</dbReference>
<feature type="region of interest" description="Disordered" evidence="8">
    <location>
        <begin position="338"/>
        <end position="361"/>
    </location>
</feature>
<dbReference type="Pfam" id="PF01138">
    <property type="entry name" value="RNase_PH"/>
    <property type="match status" value="1"/>
</dbReference>
<dbReference type="Gene3D" id="3.30.230.70">
    <property type="entry name" value="GHMP Kinase, N-terminal domain"/>
    <property type="match status" value="1"/>
</dbReference>
<gene>
    <name evidence="11" type="ORF">BE221DRAFT_205183</name>
</gene>
<dbReference type="InterPro" id="IPR015847">
    <property type="entry name" value="ExoRNase_PH_dom2"/>
</dbReference>
<feature type="region of interest" description="Disordered" evidence="8">
    <location>
        <begin position="1"/>
        <end position="21"/>
    </location>
</feature>
<dbReference type="GO" id="GO:0034476">
    <property type="term" value="P:U5 snRNA 3'-end processing"/>
    <property type="evidence" value="ECO:0007669"/>
    <property type="project" value="TreeGrafter"/>
</dbReference>
<dbReference type="Proteomes" id="UP000195557">
    <property type="component" value="Unassembled WGS sequence"/>
</dbReference>
<feature type="coiled-coil region" evidence="7">
    <location>
        <begin position="118"/>
        <end position="145"/>
    </location>
</feature>
<protein>
    <submittedName>
        <fullName evidence="11">Putative polymyositis/scleroderma autoantigen</fullName>
    </submittedName>
</protein>
<dbReference type="InterPro" id="IPR020568">
    <property type="entry name" value="Ribosomal_Su5_D2-typ_SF"/>
</dbReference>
<evidence type="ECO:0000256" key="3">
    <source>
        <dbReference type="ARBA" id="ARBA00006678"/>
    </source>
</evidence>
<dbReference type="EMBL" id="KZ155780">
    <property type="protein sequence ID" value="OUS47089.1"/>
    <property type="molecule type" value="Genomic_DNA"/>
</dbReference>
<dbReference type="GO" id="GO:0035925">
    <property type="term" value="F:mRNA 3'-UTR AU-rich region binding"/>
    <property type="evidence" value="ECO:0007669"/>
    <property type="project" value="TreeGrafter"/>
</dbReference>
<dbReference type="GO" id="GO:0034473">
    <property type="term" value="P:U1 snRNA 3'-end processing"/>
    <property type="evidence" value="ECO:0007669"/>
    <property type="project" value="TreeGrafter"/>
</dbReference>
<dbReference type="GO" id="GO:0000176">
    <property type="term" value="C:nuclear exosome (RNase complex)"/>
    <property type="evidence" value="ECO:0007669"/>
    <property type="project" value="TreeGrafter"/>
</dbReference>
<keyword evidence="7" id="KW-0175">Coiled coil</keyword>
<dbReference type="InterPro" id="IPR027408">
    <property type="entry name" value="PNPase/RNase_PH_dom_sf"/>
</dbReference>
<keyword evidence="4" id="KW-0963">Cytoplasm</keyword>
<keyword evidence="5" id="KW-0694">RNA-binding</keyword>
<proteinExistence type="inferred from homology"/>
<dbReference type="GO" id="GO:0034475">
    <property type="term" value="P:U4 snRNA 3'-end processing"/>
    <property type="evidence" value="ECO:0007669"/>
    <property type="project" value="TreeGrafter"/>
</dbReference>
<organism evidence="11">
    <name type="scientific">Ostreococcus tauri</name>
    <name type="common">Marine green alga</name>
    <dbReference type="NCBI Taxonomy" id="70448"/>
    <lineage>
        <taxon>Eukaryota</taxon>
        <taxon>Viridiplantae</taxon>
        <taxon>Chlorophyta</taxon>
        <taxon>Mamiellophyceae</taxon>
        <taxon>Mamiellales</taxon>
        <taxon>Bathycoccaceae</taxon>
        <taxon>Ostreococcus</taxon>
    </lineage>
</organism>
<evidence type="ECO:0000259" key="9">
    <source>
        <dbReference type="Pfam" id="PF01138"/>
    </source>
</evidence>
<reference evidence="11" key="1">
    <citation type="submission" date="2017-04" db="EMBL/GenBank/DDBJ databases">
        <title>Population genomics of picophytoplankton unveils novel chromosome hypervariability.</title>
        <authorList>
            <consortium name="DOE Joint Genome Institute"/>
            <person name="Blanc-Mathieu R."/>
            <person name="Krasovec M."/>
            <person name="Hebrard M."/>
            <person name="Yau S."/>
            <person name="Desgranges E."/>
            <person name="Martin J."/>
            <person name="Schackwitz W."/>
            <person name="Kuo A."/>
            <person name="Salin G."/>
            <person name="Donnadieu C."/>
            <person name="Desdevises Y."/>
            <person name="Sanchez-Ferandin S."/>
            <person name="Moreau H."/>
            <person name="Rivals E."/>
            <person name="Grigoriev I.V."/>
            <person name="Grimsley N."/>
            <person name="Eyre-Walker A."/>
            <person name="Piganeau G."/>
        </authorList>
    </citation>
    <scope>NUCLEOTIDE SEQUENCE [LARGE SCALE GENOMIC DNA]</scope>
    <source>
        <strain evidence="11">RCC 1115</strain>
    </source>
</reference>
<feature type="domain" description="Exoribonuclease phosphorolytic" evidence="9">
    <location>
        <begin position="462"/>
        <end position="596"/>
    </location>
</feature>
<dbReference type="GO" id="GO:0071038">
    <property type="term" value="P:TRAMP-dependent tRNA surveillance pathway"/>
    <property type="evidence" value="ECO:0007669"/>
    <property type="project" value="TreeGrafter"/>
</dbReference>
<dbReference type="GO" id="GO:0071035">
    <property type="term" value="P:nuclear polyadenylation-dependent rRNA catabolic process"/>
    <property type="evidence" value="ECO:0007669"/>
    <property type="project" value="TreeGrafter"/>
</dbReference>
<evidence type="ECO:0000256" key="8">
    <source>
        <dbReference type="SAM" id="MobiDB-lite"/>
    </source>
</evidence>
<evidence type="ECO:0000256" key="7">
    <source>
        <dbReference type="SAM" id="Coils"/>
    </source>
</evidence>
<comment type="similarity">
    <text evidence="3">Belongs to the RNase PH family.</text>
</comment>
<feature type="compositionally biased region" description="Acidic residues" evidence="8">
    <location>
        <begin position="748"/>
        <end position="785"/>
    </location>
</feature>
<evidence type="ECO:0000256" key="1">
    <source>
        <dbReference type="ARBA" id="ARBA00004123"/>
    </source>
</evidence>
<keyword evidence="6" id="KW-0539">Nucleus</keyword>
<comment type="subcellular location">
    <subcellularLocation>
        <location evidence="2">Cytoplasm</location>
    </subcellularLocation>
    <subcellularLocation>
        <location evidence="1">Nucleus</location>
    </subcellularLocation>
</comment>
<dbReference type="SUPFAM" id="SSF55666">
    <property type="entry name" value="Ribonuclease PH domain 2-like"/>
    <property type="match status" value="1"/>
</dbReference>
<dbReference type="GO" id="GO:0016075">
    <property type="term" value="P:rRNA catabolic process"/>
    <property type="evidence" value="ECO:0007669"/>
    <property type="project" value="TreeGrafter"/>
</dbReference>
<dbReference type="Pfam" id="PF03725">
    <property type="entry name" value="RNase_PH_C"/>
    <property type="match status" value="1"/>
</dbReference>
<evidence type="ECO:0000256" key="5">
    <source>
        <dbReference type="ARBA" id="ARBA00022884"/>
    </source>
</evidence>
<dbReference type="GO" id="GO:0000177">
    <property type="term" value="C:cytoplasmic exosome (RNase complex)"/>
    <property type="evidence" value="ECO:0007669"/>
    <property type="project" value="TreeGrafter"/>
</dbReference>
<dbReference type="GO" id="GO:0071028">
    <property type="term" value="P:nuclear mRNA surveillance"/>
    <property type="evidence" value="ECO:0007669"/>
    <property type="project" value="TreeGrafter"/>
</dbReference>
<dbReference type="PANTHER" id="PTHR11097:SF14">
    <property type="entry name" value="EXOSOME COMPLEX COMPONENT RRP45"/>
    <property type="match status" value="1"/>
</dbReference>
<feature type="coiled-coil region" evidence="7">
    <location>
        <begin position="179"/>
        <end position="257"/>
    </location>
</feature>
<evidence type="ECO:0000256" key="2">
    <source>
        <dbReference type="ARBA" id="ARBA00004496"/>
    </source>
</evidence>
<feature type="domain" description="Exoribonuclease phosphorolytic" evidence="10">
    <location>
        <begin position="624"/>
        <end position="689"/>
    </location>
</feature>
<dbReference type="AlphaFoldDB" id="A0A1Y5IBX9"/>
<name>A0A1Y5IBX9_OSTTA</name>